<sequence length="378" mass="40319">MESAVPATAAAAPLELPTRLLHGPGPSPVAPSVLEALAKPCIGHMDPEFMRVMNEVRSMLQTVFGTENEMTLACSGTGSAGAEMLMDNLVEPGDVCLVGVNGVFGGRLAEKARRAGGEVHTMDADWGQAFDQDAVVAKIEELEPAIACFVHAETSTGVHQPFDRLGEAMHKHGGLLLMDCVTSFAGLPLEVDAWGVDGAYSGTQKCLSCPPGLSPVTLSERAMHKLAGRKTPVHSWYLDLTLVGNYWSGSRAYHHTAPVNMNYALHEALRLVLEEGLEERFARHQATHEKLKAGLLERGFEYASDPDHSLPMLNLVKIPAGVADEAAVRKRLLTEHGLEIGGGLGALAGVCWRIGLMGHGARDESVDTILKALDAELG</sequence>
<dbReference type="GO" id="GO:0004760">
    <property type="term" value="F:L-serine-pyruvate transaminase activity"/>
    <property type="evidence" value="ECO:0007669"/>
    <property type="project" value="TreeGrafter"/>
</dbReference>
<comment type="caution">
    <text evidence="9">The sequence shown here is derived from an EMBL/GenBank/DDBJ whole genome shotgun (WGS) entry which is preliminary data.</text>
</comment>
<feature type="binding site" evidence="6">
    <location>
        <position position="353"/>
    </location>
    <ligand>
        <name>substrate</name>
    </ligand>
</feature>
<accession>A0A5C5ZKH4</accession>
<organism evidence="9 10">
    <name type="scientific">Pseudobythopirellula maris</name>
    <dbReference type="NCBI Taxonomy" id="2527991"/>
    <lineage>
        <taxon>Bacteria</taxon>
        <taxon>Pseudomonadati</taxon>
        <taxon>Planctomycetota</taxon>
        <taxon>Planctomycetia</taxon>
        <taxon>Pirellulales</taxon>
        <taxon>Lacipirellulaceae</taxon>
        <taxon>Pseudobythopirellula</taxon>
    </lineage>
</organism>
<dbReference type="SUPFAM" id="SSF53383">
    <property type="entry name" value="PLP-dependent transferases"/>
    <property type="match status" value="1"/>
</dbReference>
<dbReference type="PANTHER" id="PTHR21152">
    <property type="entry name" value="AMINOTRANSFERASE CLASS V"/>
    <property type="match status" value="1"/>
</dbReference>
<evidence type="ECO:0000256" key="7">
    <source>
        <dbReference type="PIRSR" id="PIRSR000524-50"/>
    </source>
</evidence>
<proteinExistence type="inferred from homology"/>
<dbReference type="Gene3D" id="3.90.1150.10">
    <property type="entry name" value="Aspartate Aminotransferase, domain 1"/>
    <property type="match status" value="1"/>
</dbReference>
<keyword evidence="10" id="KW-1185">Reference proteome</keyword>
<reference evidence="9 10" key="1">
    <citation type="submission" date="2019-02" db="EMBL/GenBank/DDBJ databases">
        <title>Deep-cultivation of Planctomycetes and their phenomic and genomic characterization uncovers novel biology.</title>
        <authorList>
            <person name="Wiegand S."/>
            <person name="Jogler M."/>
            <person name="Boedeker C."/>
            <person name="Pinto D."/>
            <person name="Vollmers J."/>
            <person name="Rivas-Marin E."/>
            <person name="Kohn T."/>
            <person name="Peeters S.H."/>
            <person name="Heuer A."/>
            <person name="Rast P."/>
            <person name="Oberbeckmann S."/>
            <person name="Bunk B."/>
            <person name="Jeske O."/>
            <person name="Meyerdierks A."/>
            <person name="Storesund J.E."/>
            <person name="Kallscheuer N."/>
            <person name="Luecker S."/>
            <person name="Lage O.M."/>
            <person name="Pohl T."/>
            <person name="Merkel B.J."/>
            <person name="Hornburger P."/>
            <person name="Mueller R.-W."/>
            <person name="Bruemmer F."/>
            <person name="Labrenz M."/>
            <person name="Spormann A.M."/>
            <person name="Op Den Camp H."/>
            <person name="Overmann J."/>
            <person name="Amann R."/>
            <person name="Jetten M.S.M."/>
            <person name="Mascher T."/>
            <person name="Medema M.H."/>
            <person name="Devos D.P."/>
            <person name="Kaster A.-K."/>
            <person name="Ovreas L."/>
            <person name="Rohde M."/>
            <person name="Galperin M.Y."/>
            <person name="Jogler C."/>
        </authorList>
    </citation>
    <scope>NUCLEOTIDE SEQUENCE [LARGE SCALE GENOMIC DNA]</scope>
    <source>
        <strain evidence="9 10">Mal64</strain>
    </source>
</reference>
<dbReference type="InterPro" id="IPR000192">
    <property type="entry name" value="Aminotrans_V_dom"/>
</dbReference>
<dbReference type="PIRSF" id="PIRSF000524">
    <property type="entry name" value="SPT"/>
    <property type="match status" value="1"/>
</dbReference>
<evidence type="ECO:0000256" key="2">
    <source>
        <dbReference type="ARBA" id="ARBA00009236"/>
    </source>
</evidence>
<dbReference type="Proteomes" id="UP000315440">
    <property type="component" value="Unassembled WGS sequence"/>
</dbReference>
<dbReference type="EMBL" id="SJPQ01000003">
    <property type="protein sequence ID" value="TWT87645.1"/>
    <property type="molecule type" value="Genomic_DNA"/>
</dbReference>
<dbReference type="InterPro" id="IPR015422">
    <property type="entry name" value="PyrdxlP-dep_Trfase_small"/>
</dbReference>
<dbReference type="Gene3D" id="3.40.640.10">
    <property type="entry name" value="Type I PLP-dependent aspartate aminotransferase-like (Major domain)"/>
    <property type="match status" value="1"/>
</dbReference>
<name>A0A5C5ZKH4_9BACT</name>
<dbReference type="InterPro" id="IPR015424">
    <property type="entry name" value="PyrdxlP-dep_Trfase"/>
</dbReference>
<dbReference type="GO" id="GO:0008453">
    <property type="term" value="F:alanine-glyoxylate transaminase activity"/>
    <property type="evidence" value="ECO:0007669"/>
    <property type="project" value="TreeGrafter"/>
</dbReference>
<evidence type="ECO:0000259" key="8">
    <source>
        <dbReference type="Pfam" id="PF00266"/>
    </source>
</evidence>
<gene>
    <name evidence="9" type="primary">pucG</name>
    <name evidence="9" type="ORF">Mal64_31870</name>
</gene>
<dbReference type="GO" id="GO:0019265">
    <property type="term" value="P:glycine biosynthetic process, by transamination of glyoxylate"/>
    <property type="evidence" value="ECO:0007669"/>
    <property type="project" value="TreeGrafter"/>
</dbReference>
<dbReference type="AlphaFoldDB" id="A0A5C5ZKH4"/>
<dbReference type="OrthoDB" id="389074at2"/>
<evidence type="ECO:0000256" key="3">
    <source>
        <dbReference type="ARBA" id="ARBA00022576"/>
    </source>
</evidence>
<evidence type="ECO:0000256" key="4">
    <source>
        <dbReference type="ARBA" id="ARBA00022679"/>
    </source>
</evidence>
<keyword evidence="4 9" id="KW-0808">Transferase</keyword>
<evidence type="ECO:0000313" key="9">
    <source>
        <dbReference type="EMBL" id="TWT87645.1"/>
    </source>
</evidence>
<dbReference type="Pfam" id="PF00266">
    <property type="entry name" value="Aminotran_5"/>
    <property type="match status" value="1"/>
</dbReference>
<protein>
    <submittedName>
        <fullName evidence="9">Purine catabolism protein PucG</fullName>
        <ecNumber evidence="9">2.-.-.-</ecNumber>
    </submittedName>
</protein>
<feature type="domain" description="Aminotransferase class V" evidence="8">
    <location>
        <begin position="43"/>
        <end position="343"/>
    </location>
</feature>
<comment type="cofactor">
    <cofactor evidence="1 7">
        <name>pyridoxal 5'-phosphate</name>
        <dbReference type="ChEBI" id="CHEBI:597326"/>
    </cofactor>
</comment>
<dbReference type="InterPro" id="IPR015421">
    <property type="entry name" value="PyrdxlP-dep_Trfase_major"/>
</dbReference>
<keyword evidence="3" id="KW-0032">Aminotransferase</keyword>
<dbReference type="EC" id="2.-.-.-" evidence="9"/>
<feature type="modified residue" description="N6-(pyridoxal phosphate)lysine" evidence="7">
    <location>
        <position position="205"/>
    </location>
</feature>
<evidence type="ECO:0000256" key="1">
    <source>
        <dbReference type="ARBA" id="ARBA00001933"/>
    </source>
</evidence>
<comment type="similarity">
    <text evidence="2">Belongs to the class-V pyridoxal-phosphate-dependent aminotransferase family.</text>
</comment>
<dbReference type="FunFam" id="3.40.640.10:FF:000027">
    <property type="entry name" value="Serine--pyruvate aminotransferase, mitochondrial"/>
    <property type="match status" value="1"/>
</dbReference>
<evidence type="ECO:0000256" key="5">
    <source>
        <dbReference type="ARBA" id="ARBA00022898"/>
    </source>
</evidence>
<dbReference type="InterPro" id="IPR024169">
    <property type="entry name" value="SP_NH2Trfase/AEP_transaminase"/>
</dbReference>
<evidence type="ECO:0000256" key="6">
    <source>
        <dbReference type="PIRSR" id="PIRSR000524-1"/>
    </source>
</evidence>
<keyword evidence="5 7" id="KW-0663">Pyridoxal phosphate</keyword>
<dbReference type="PANTHER" id="PTHR21152:SF40">
    <property type="entry name" value="ALANINE--GLYOXYLATE AMINOTRANSFERASE"/>
    <property type="match status" value="1"/>
</dbReference>
<evidence type="ECO:0000313" key="10">
    <source>
        <dbReference type="Proteomes" id="UP000315440"/>
    </source>
</evidence>